<comment type="subcellular location">
    <subcellularLocation>
        <location evidence="2">Cell membrane</location>
        <topology evidence="2">Multi-pass membrane protein</topology>
    </subcellularLocation>
</comment>
<protein>
    <recommendedName>
        <fullName evidence="2">NADH-quinone oxidoreductase subunit J</fullName>
        <ecNumber evidence="2">7.1.1.-</ecNumber>
    </recommendedName>
</protein>
<dbReference type="Gene3D" id="1.20.120.1200">
    <property type="entry name" value="NADH-ubiquinone/plastoquinone oxidoreductase chain 6, subunit NuoJ"/>
    <property type="match status" value="1"/>
</dbReference>
<dbReference type="PANTHER" id="PTHR33269:SF17">
    <property type="entry name" value="NADH-UBIQUINONE OXIDOREDUCTASE CHAIN 6"/>
    <property type="match status" value="1"/>
</dbReference>
<evidence type="ECO:0000256" key="2">
    <source>
        <dbReference type="RuleBase" id="RU004429"/>
    </source>
</evidence>
<keyword evidence="2" id="KW-0812">Transmembrane</keyword>
<dbReference type="GO" id="GO:0008137">
    <property type="term" value="F:NADH dehydrogenase (ubiquinone) activity"/>
    <property type="evidence" value="ECO:0007669"/>
    <property type="project" value="UniProtKB-UniRule"/>
</dbReference>
<keyword evidence="2" id="KW-1003">Cell membrane</keyword>
<feature type="transmembrane region" description="Helical" evidence="2">
    <location>
        <begin position="151"/>
        <end position="172"/>
    </location>
</feature>
<feature type="transmembrane region" description="Helical" evidence="2">
    <location>
        <begin position="62"/>
        <end position="84"/>
    </location>
</feature>
<dbReference type="GO" id="GO:0048038">
    <property type="term" value="F:quinone binding"/>
    <property type="evidence" value="ECO:0007669"/>
    <property type="project" value="UniProtKB-UniRule"/>
</dbReference>
<dbReference type="Pfam" id="PF00499">
    <property type="entry name" value="Oxidored_q3"/>
    <property type="match status" value="1"/>
</dbReference>
<dbReference type="InterPro" id="IPR001457">
    <property type="entry name" value="NADH_UbQ/plastoQ_OxRdtase_su6"/>
</dbReference>
<dbReference type="PANTHER" id="PTHR33269">
    <property type="entry name" value="NADH-UBIQUINONE OXIDOREDUCTASE CHAIN 6"/>
    <property type="match status" value="1"/>
</dbReference>
<sequence length="243" mass="25963">MAGGKLMIPQLVFYVFATVLLVSATMVITARNPVHSVLFLILAFFNAAGLFLVAGAEFLAMLLVIVYVGAVAVLFLFVVMMLDIDFTQMREGFQRHAPIGACVGGILFVELIMALGNWKMAPDTGIAPLSGAPGLTNTAALGTLIYTHYVLLFQSCGLVLLVAMIGAIVLTLRQTNTGRRQDISKQHARTREDTLVLVDLPLGENVLGNGGFLRPHTSYYENAVPGSYGSGGQAEADKRETGA</sequence>
<dbReference type="AlphaFoldDB" id="A0A252A8J7"/>
<dbReference type="EMBL" id="JOMM01000027">
    <property type="protein sequence ID" value="OUI85906.1"/>
    <property type="molecule type" value="Genomic_DNA"/>
</dbReference>
<keyword evidence="3" id="KW-0830">Ubiquinone</keyword>
<dbReference type="EC" id="7.1.1.-" evidence="2"/>
<comment type="function">
    <text evidence="2">NDH-1 shuttles electrons from NADH, via FMN and iron-sulfur (Fe-S) centers, to quinones in the respiratory chain. Couples the redox reaction to proton translocation (for every two electrons transferred, four hydrogen ions are translocated across the cytoplasmic membrane), and thus conserves the redox energy in a proton gradient.</text>
</comment>
<feature type="transmembrane region" description="Helical" evidence="2">
    <location>
        <begin position="96"/>
        <end position="115"/>
    </location>
</feature>
<gene>
    <name evidence="3" type="ORF">HC62_09225</name>
</gene>
<evidence type="ECO:0000256" key="1">
    <source>
        <dbReference type="ARBA" id="ARBA00005698"/>
    </source>
</evidence>
<feature type="transmembrane region" description="Helical" evidence="2">
    <location>
        <begin position="12"/>
        <end position="30"/>
    </location>
</feature>
<evidence type="ECO:0000313" key="3">
    <source>
        <dbReference type="EMBL" id="OUI85906.1"/>
    </source>
</evidence>
<proteinExistence type="inferred from homology"/>
<evidence type="ECO:0000313" key="4">
    <source>
        <dbReference type="Proteomes" id="UP000194565"/>
    </source>
</evidence>
<dbReference type="InterPro" id="IPR042106">
    <property type="entry name" value="Nuo/plastoQ_OxRdtase_6_NuoJ"/>
</dbReference>
<reference evidence="3 4" key="1">
    <citation type="submission" date="2014-06" db="EMBL/GenBank/DDBJ databases">
        <authorList>
            <person name="Ju J."/>
            <person name="Zhang J."/>
        </authorList>
    </citation>
    <scope>NUCLEOTIDE SEQUENCE [LARGE SCALE GENOMIC DNA]</scope>
    <source>
        <strain evidence="3">DmW_042</strain>
    </source>
</reference>
<dbReference type="GO" id="GO:0005886">
    <property type="term" value="C:plasma membrane"/>
    <property type="evidence" value="ECO:0007669"/>
    <property type="project" value="UniProtKB-SubCell"/>
</dbReference>
<keyword evidence="2" id="KW-1133">Transmembrane helix</keyword>
<comment type="similarity">
    <text evidence="1 2">Belongs to the complex I subunit 6 family.</text>
</comment>
<accession>A0A252A8J7</accession>
<comment type="catalytic activity">
    <reaction evidence="2">
        <text>a quinone + NADH + 5 H(+)(in) = a quinol + NAD(+) + 4 H(+)(out)</text>
        <dbReference type="Rhea" id="RHEA:57888"/>
        <dbReference type="ChEBI" id="CHEBI:15378"/>
        <dbReference type="ChEBI" id="CHEBI:24646"/>
        <dbReference type="ChEBI" id="CHEBI:57540"/>
        <dbReference type="ChEBI" id="CHEBI:57945"/>
        <dbReference type="ChEBI" id="CHEBI:132124"/>
    </reaction>
</comment>
<dbReference type="Proteomes" id="UP000194565">
    <property type="component" value="Unassembled WGS sequence"/>
</dbReference>
<name>A0A252A8J7_9PROT</name>
<dbReference type="NCBIfam" id="NF005164">
    <property type="entry name" value="PRK06638.1-4"/>
    <property type="match status" value="1"/>
</dbReference>
<keyword evidence="2" id="KW-0472">Membrane</keyword>
<keyword evidence="2" id="KW-0874">Quinone</keyword>
<comment type="caution">
    <text evidence="3">The sequence shown here is derived from an EMBL/GenBank/DDBJ whole genome shotgun (WGS) entry which is preliminary data.</text>
</comment>
<feature type="transmembrane region" description="Helical" evidence="2">
    <location>
        <begin position="37"/>
        <end position="56"/>
    </location>
</feature>
<organism evidence="3 4">
    <name type="scientific">Acetobacter tropicalis</name>
    <dbReference type="NCBI Taxonomy" id="104102"/>
    <lineage>
        <taxon>Bacteria</taxon>
        <taxon>Pseudomonadati</taxon>
        <taxon>Pseudomonadota</taxon>
        <taxon>Alphaproteobacteria</taxon>
        <taxon>Acetobacterales</taxon>
        <taxon>Acetobacteraceae</taxon>
        <taxon>Acetobacter</taxon>
    </lineage>
</organism>
<keyword evidence="2" id="KW-0520">NAD</keyword>